<accession>A0A0G0DNR5</accession>
<protein>
    <submittedName>
        <fullName evidence="1">Uncharacterized protein</fullName>
    </submittedName>
</protein>
<gene>
    <name evidence="1" type="ORF">UR61_C0041G0007</name>
</gene>
<name>A0A0G0DNR5_9BACT</name>
<dbReference type="Proteomes" id="UP000033866">
    <property type="component" value="Unassembled WGS sequence"/>
</dbReference>
<reference evidence="1 2" key="1">
    <citation type="journal article" date="2015" name="Nature">
        <title>rRNA introns, odd ribosomes, and small enigmatic genomes across a large radiation of phyla.</title>
        <authorList>
            <person name="Brown C.T."/>
            <person name="Hug L.A."/>
            <person name="Thomas B.C."/>
            <person name="Sharon I."/>
            <person name="Castelle C.J."/>
            <person name="Singh A."/>
            <person name="Wilkins M.J."/>
            <person name="Williams K.H."/>
            <person name="Banfield J.F."/>
        </authorList>
    </citation>
    <scope>NUCLEOTIDE SEQUENCE [LARGE SCALE GENOMIC DNA]</scope>
</reference>
<dbReference type="EMBL" id="LBPV01000041">
    <property type="protein sequence ID" value="KKP64700.1"/>
    <property type="molecule type" value="Genomic_DNA"/>
</dbReference>
<proteinExistence type="predicted"/>
<sequence length="124" mass="14519">MAGLLDKATIKIIFKMQDSFLAIVNLNWEDEFEVRYFRITLRSNGSLWFQPPATGISFHKSFIVDDKNKWHELESKVLSQFLAELKEQIDGGRFSDEWLIKIKHNNTEEIITDEELNEIDKAIS</sequence>
<evidence type="ECO:0000313" key="2">
    <source>
        <dbReference type="Proteomes" id="UP000033866"/>
    </source>
</evidence>
<dbReference type="AlphaFoldDB" id="A0A0G0DNR5"/>
<evidence type="ECO:0000313" key="1">
    <source>
        <dbReference type="EMBL" id="KKP64700.1"/>
    </source>
</evidence>
<comment type="caution">
    <text evidence="1">The sequence shown here is derived from an EMBL/GenBank/DDBJ whole genome shotgun (WGS) entry which is preliminary data.</text>
</comment>
<organism evidence="1 2">
    <name type="scientific">candidate division WS6 bacterium GW2011_GWE1_34_7</name>
    <dbReference type="NCBI Taxonomy" id="1619093"/>
    <lineage>
        <taxon>Bacteria</taxon>
        <taxon>Candidatus Dojkabacteria</taxon>
    </lineage>
</organism>